<gene>
    <name evidence="1" type="ORF">QFZ22_000725</name>
</gene>
<dbReference type="Proteomes" id="UP001234216">
    <property type="component" value="Unassembled WGS sequence"/>
</dbReference>
<name>A0AAW8F5U7_9ACTN</name>
<dbReference type="EMBL" id="JAUSZV010000005">
    <property type="protein sequence ID" value="MDQ0904740.1"/>
    <property type="molecule type" value="Genomic_DNA"/>
</dbReference>
<evidence type="ECO:0000313" key="1">
    <source>
        <dbReference type="EMBL" id="MDQ0904740.1"/>
    </source>
</evidence>
<dbReference type="AlphaFoldDB" id="A0AAW8F5U7"/>
<reference evidence="1" key="1">
    <citation type="submission" date="2023-07" db="EMBL/GenBank/DDBJ databases">
        <title>Comparative genomics of wheat-associated soil bacteria to identify genetic determinants of phenazine resistance.</title>
        <authorList>
            <person name="Mouncey N."/>
        </authorList>
    </citation>
    <scope>NUCLEOTIDE SEQUENCE</scope>
    <source>
        <strain evidence="1">V4I22</strain>
    </source>
</reference>
<organism evidence="1 2">
    <name type="scientific">Streptomyces canus</name>
    <dbReference type="NCBI Taxonomy" id="58343"/>
    <lineage>
        <taxon>Bacteria</taxon>
        <taxon>Bacillati</taxon>
        <taxon>Actinomycetota</taxon>
        <taxon>Actinomycetes</taxon>
        <taxon>Kitasatosporales</taxon>
        <taxon>Streptomycetaceae</taxon>
        <taxon>Streptomyces</taxon>
        <taxon>Streptomyces aurantiacus group</taxon>
    </lineage>
</organism>
<accession>A0AAW8F5U7</accession>
<comment type="caution">
    <text evidence="1">The sequence shown here is derived from an EMBL/GenBank/DDBJ whole genome shotgun (WGS) entry which is preliminary data.</text>
</comment>
<sequence length="56" mass="6162">MREDSAVGHCTTVAIHLGWLVGRRTRKAGVGFDDVDLLTTPGNSCERGTRMSSEWQ</sequence>
<protein>
    <submittedName>
        <fullName evidence="1">Uncharacterized protein</fullName>
    </submittedName>
</protein>
<evidence type="ECO:0000313" key="2">
    <source>
        <dbReference type="Proteomes" id="UP001234216"/>
    </source>
</evidence>
<proteinExistence type="predicted"/>